<dbReference type="RefSeq" id="WP_120041630.1">
    <property type="nucleotide sequence ID" value="NZ_QZFU01000019.1"/>
</dbReference>
<comment type="caution">
    <text evidence="1">The sequence shown here is derived from an EMBL/GenBank/DDBJ whole genome shotgun (WGS) entry which is preliminary data.</text>
</comment>
<evidence type="ECO:0000313" key="2">
    <source>
        <dbReference type="Proteomes" id="UP000266677"/>
    </source>
</evidence>
<proteinExistence type="predicted"/>
<name>A0A3A4K3R1_9NOCA</name>
<accession>A0A3A4K3R1</accession>
<keyword evidence="2" id="KW-1185">Reference proteome</keyword>
<dbReference type="OrthoDB" id="1551126at2"/>
<protein>
    <submittedName>
        <fullName evidence="1">Uncharacterized protein</fullName>
    </submittedName>
</protein>
<dbReference type="EMBL" id="QZFU01000019">
    <property type="protein sequence ID" value="RJO74873.1"/>
    <property type="molecule type" value="Genomic_DNA"/>
</dbReference>
<sequence length="206" mass="22974">MPLRFATTGWERLEPNVFRNHDDDIAEVQYLVMAPDLPAPLTDEDRLRRATVANTAALGAGVIELDVITVDGLPAIRQIVKVRRPGHEHGVVYIAALTIPRVDRSVVLKFHCPERGVTGMREAVAFAEFHTEYGRNRPFSDILRMWAVHPYAPDVTGGLPRNLSEEPTLDPTYPDHPLTRARRLLSTLAPTIHLNPAFKSAPPWPG</sequence>
<evidence type="ECO:0000313" key="1">
    <source>
        <dbReference type="EMBL" id="RJO74873.1"/>
    </source>
</evidence>
<reference evidence="1 2" key="1">
    <citation type="submission" date="2018-09" db="EMBL/GenBank/DDBJ databases">
        <title>YIM PH21274 draft genome.</title>
        <authorList>
            <person name="Miao C."/>
        </authorList>
    </citation>
    <scope>NUCLEOTIDE SEQUENCE [LARGE SCALE GENOMIC DNA]</scope>
    <source>
        <strain evidence="1 2">YIM PH 21724</strain>
    </source>
</reference>
<dbReference type="AlphaFoldDB" id="A0A3A4K3R1"/>
<dbReference type="Proteomes" id="UP000266677">
    <property type="component" value="Unassembled WGS sequence"/>
</dbReference>
<organism evidence="1 2">
    <name type="scientific">Nocardia panacis</name>
    <dbReference type="NCBI Taxonomy" id="2340916"/>
    <lineage>
        <taxon>Bacteria</taxon>
        <taxon>Bacillati</taxon>
        <taxon>Actinomycetota</taxon>
        <taxon>Actinomycetes</taxon>
        <taxon>Mycobacteriales</taxon>
        <taxon>Nocardiaceae</taxon>
        <taxon>Nocardia</taxon>
    </lineage>
</organism>
<gene>
    <name evidence="1" type="ORF">D5S18_15730</name>
</gene>